<dbReference type="AlphaFoldDB" id="A0A811LRB5"/>
<keyword evidence="2" id="KW-1185">Reference proteome</keyword>
<protein>
    <recommendedName>
        <fullName evidence="3">WD_REPEATS_REGION domain-containing protein</fullName>
    </recommendedName>
</protein>
<comment type="caution">
    <text evidence="1">The sequence shown here is derived from an EMBL/GenBank/DDBJ whole genome shotgun (WGS) entry which is preliminary data.</text>
</comment>
<dbReference type="Proteomes" id="UP000614601">
    <property type="component" value="Unassembled WGS sequence"/>
</dbReference>
<reference evidence="1" key="1">
    <citation type="submission" date="2020-09" db="EMBL/GenBank/DDBJ databases">
        <authorList>
            <person name="Kikuchi T."/>
        </authorList>
    </citation>
    <scope>NUCLEOTIDE SEQUENCE</scope>
    <source>
        <strain evidence="1">SH1</strain>
    </source>
</reference>
<dbReference type="EMBL" id="CAJFCW020000006">
    <property type="protein sequence ID" value="CAG9127328.1"/>
    <property type="molecule type" value="Genomic_DNA"/>
</dbReference>
<dbReference type="Proteomes" id="UP000783686">
    <property type="component" value="Unassembled WGS sequence"/>
</dbReference>
<proteinExistence type="predicted"/>
<dbReference type="OrthoDB" id="2096344at2759"/>
<accession>A0A811LRB5</accession>
<dbReference type="InterPro" id="IPR036322">
    <property type="entry name" value="WD40_repeat_dom_sf"/>
</dbReference>
<evidence type="ECO:0000313" key="1">
    <source>
        <dbReference type="EMBL" id="CAD5229939.1"/>
    </source>
</evidence>
<sequence length="347" mass="38709">MGRSSSSASERSTELKKRKKEKVVDITPFFKSVTGSEFWSCIPYHYTQAARSFTELPHSSQCIVGDRAGGIRLLEVDSEVEELDKKHNVHASEIVDICVNPAANLVASTSNEKYVNLMSIKDDKFGKADRLKTDQAVRSLVCVEDYRNGSNALLCGCKQVILAYDCVTRKCFGTMFNHQSGSTITKLSGVEGCLLLSATADRCNQLWDIRVQRPVRSFDAISKTTLAAGAHVDSSGRVLARIDGNDMLYFHDIDTGKLFHKHQIPNVQGQLTALRFTPVQRFLAMSDSQSIYLMDWNHPTSAIASKPIGTVLPDDKVTKIRWHSTNKQFYCAANTGFQTFQFSEQFD</sequence>
<organism evidence="1 2">
    <name type="scientific">Bursaphelenchus okinawaensis</name>
    <dbReference type="NCBI Taxonomy" id="465554"/>
    <lineage>
        <taxon>Eukaryota</taxon>
        <taxon>Metazoa</taxon>
        <taxon>Ecdysozoa</taxon>
        <taxon>Nematoda</taxon>
        <taxon>Chromadorea</taxon>
        <taxon>Rhabditida</taxon>
        <taxon>Tylenchina</taxon>
        <taxon>Tylenchomorpha</taxon>
        <taxon>Aphelenchoidea</taxon>
        <taxon>Aphelenchoididae</taxon>
        <taxon>Bursaphelenchus</taxon>
    </lineage>
</organism>
<dbReference type="InterPro" id="IPR015943">
    <property type="entry name" value="WD40/YVTN_repeat-like_dom_sf"/>
</dbReference>
<evidence type="ECO:0008006" key="3">
    <source>
        <dbReference type="Google" id="ProtNLM"/>
    </source>
</evidence>
<gene>
    <name evidence="1" type="ORF">BOKJ2_LOCUS13886</name>
</gene>
<dbReference type="SUPFAM" id="SSF50978">
    <property type="entry name" value="WD40 repeat-like"/>
    <property type="match status" value="1"/>
</dbReference>
<dbReference type="EMBL" id="CAJFDH010000006">
    <property type="protein sequence ID" value="CAD5229939.1"/>
    <property type="molecule type" value="Genomic_DNA"/>
</dbReference>
<dbReference type="Gene3D" id="2.130.10.10">
    <property type="entry name" value="YVTN repeat-like/Quinoprotein amine dehydrogenase"/>
    <property type="match status" value="1"/>
</dbReference>
<evidence type="ECO:0000313" key="2">
    <source>
        <dbReference type="Proteomes" id="UP000614601"/>
    </source>
</evidence>
<dbReference type="PANTHER" id="PTHR19863:SF11">
    <property type="entry name" value="WD REPEAT-CONTAINING PROTEIN 47-LIKE PROTEIN"/>
    <property type="match status" value="1"/>
</dbReference>
<name>A0A811LRB5_9BILA</name>
<dbReference type="PANTHER" id="PTHR19863">
    <property type="entry name" value="NEMITIN (NEURONAL ENRICHED MAP INTERACTING PROTEIN) HOMOLOG"/>
    <property type="match status" value="1"/>
</dbReference>
<dbReference type="InterPro" id="IPR040067">
    <property type="entry name" value="WDR47"/>
</dbReference>